<name>C0Z6S5_BREBN</name>
<dbReference type="KEGG" id="bbe:BBR47_52970"/>
<reference evidence="2 3" key="1">
    <citation type="submission" date="2005-03" db="EMBL/GenBank/DDBJ databases">
        <title>Brevibacillus brevis strain 47, complete genome.</title>
        <authorList>
            <person name="Hosoyama A."/>
            <person name="Yamada R."/>
            <person name="Hongo Y."/>
            <person name="Terui Y."/>
            <person name="Ankai A."/>
            <person name="Masuyama W."/>
            <person name="Sekiguchi M."/>
            <person name="Takeda T."/>
            <person name="Asano K."/>
            <person name="Ohji S."/>
            <person name="Ichikawa N."/>
            <person name="Narita S."/>
            <person name="Aoki N."/>
            <person name="Miura H."/>
            <person name="Matsushita S."/>
            <person name="Sekigawa T."/>
            <person name="Yamagata H."/>
            <person name="Yoshikawa H."/>
            <person name="Udaka S."/>
            <person name="Tanikawa S."/>
            <person name="Fujita N."/>
        </authorList>
    </citation>
    <scope>NUCLEOTIDE SEQUENCE [LARGE SCALE GENOMIC DNA]</scope>
    <source>
        <strain evidence="3">47 / JCM 6285 / NBRC 100599</strain>
    </source>
</reference>
<dbReference type="HOGENOM" id="CLU_2663896_0_0_9"/>
<organism evidence="2 3">
    <name type="scientific">Brevibacillus brevis (strain 47 / JCM 6285 / NBRC 100599)</name>
    <dbReference type="NCBI Taxonomy" id="358681"/>
    <lineage>
        <taxon>Bacteria</taxon>
        <taxon>Bacillati</taxon>
        <taxon>Bacillota</taxon>
        <taxon>Bacilli</taxon>
        <taxon>Bacillales</taxon>
        <taxon>Paenibacillaceae</taxon>
        <taxon>Brevibacillus</taxon>
    </lineage>
</organism>
<keyword evidence="1" id="KW-0812">Transmembrane</keyword>
<dbReference type="EMBL" id="AP008955">
    <property type="protein sequence ID" value="BAH46274.1"/>
    <property type="molecule type" value="Genomic_DNA"/>
</dbReference>
<gene>
    <name evidence="2" type="ordered locus">BBR47_52970</name>
</gene>
<accession>C0Z6S5</accession>
<keyword evidence="1" id="KW-1133">Transmembrane helix</keyword>
<evidence type="ECO:0000313" key="2">
    <source>
        <dbReference type="EMBL" id="BAH46274.1"/>
    </source>
</evidence>
<dbReference type="AlphaFoldDB" id="C0Z6S5"/>
<evidence type="ECO:0000256" key="1">
    <source>
        <dbReference type="SAM" id="Phobius"/>
    </source>
</evidence>
<feature type="transmembrane region" description="Helical" evidence="1">
    <location>
        <begin position="54"/>
        <end position="74"/>
    </location>
</feature>
<sequence length="75" mass="7955">MVRMEPVANPAFSVMEKERGAGAVLGRLASASRTVAKPAFSTMLEGGEKKMKKWFAAIMMVVAIVAATSANFHIG</sequence>
<evidence type="ECO:0000313" key="3">
    <source>
        <dbReference type="Proteomes" id="UP000001877"/>
    </source>
</evidence>
<keyword evidence="3" id="KW-1185">Reference proteome</keyword>
<keyword evidence="1" id="KW-0472">Membrane</keyword>
<dbReference type="Proteomes" id="UP000001877">
    <property type="component" value="Chromosome"/>
</dbReference>
<protein>
    <submittedName>
        <fullName evidence="2">Uncharacterized protein</fullName>
    </submittedName>
</protein>
<proteinExistence type="predicted"/>
<dbReference type="STRING" id="358681.BBR47_52970"/>